<dbReference type="EC" id="1.1.1.133" evidence="2"/>
<name>A0AA95L1X5_9BACL</name>
<dbReference type="Gene3D" id="3.40.50.720">
    <property type="entry name" value="NAD(P)-binding Rossmann-like Domain"/>
    <property type="match status" value="1"/>
</dbReference>
<dbReference type="GO" id="GO:0008831">
    <property type="term" value="F:dTDP-4-dehydrorhamnose reductase activity"/>
    <property type="evidence" value="ECO:0007669"/>
    <property type="project" value="UniProtKB-EC"/>
</dbReference>
<comment type="function">
    <text evidence="2">Catalyzes the reduction of dTDP-6-deoxy-L-lyxo-4-hexulose to yield dTDP-L-rhamnose.</text>
</comment>
<evidence type="ECO:0000313" key="5">
    <source>
        <dbReference type="Proteomes" id="UP001177943"/>
    </source>
</evidence>
<comment type="similarity">
    <text evidence="1 2">Belongs to the dTDP-4-dehydrorhamnose reductase family.</text>
</comment>
<dbReference type="Proteomes" id="UP001177943">
    <property type="component" value="Chromosome"/>
</dbReference>
<dbReference type="CDD" id="cd05254">
    <property type="entry name" value="dTDP_HR_like_SDR_e"/>
    <property type="match status" value="1"/>
</dbReference>
<evidence type="ECO:0000256" key="1">
    <source>
        <dbReference type="ARBA" id="ARBA00010944"/>
    </source>
</evidence>
<dbReference type="GO" id="GO:0019305">
    <property type="term" value="P:dTDP-rhamnose biosynthetic process"/>
    <property type="evidence" value="ECO:0007669"/>
    <property type="project" value="TreeGrafter"/>
</dbReference>
<dbReference type="GO" id="GO:0005829">
    <property type="term" value="C:cytosol"/>
    <property type="evidence" value="ECO:0007669"/>
    <property type="project" value="TreeGrafter"/>
</dbReference>
<keyword evidence="2" id="KW-0521">NADP</keyword>
<dbReference type="NCBIfam" id="TIGR01214">
    <property type="entry name" value="rmlD"/>
    <property type="match status" value="1"/>
</dbReference>
<dbReference type="InterPro" id="IPR029903">
    <property type="entry name" value="RmlD-like-bd"/>
</dbReference>
<dbReference type="AlphaFoldDB" id="A0AA95L1X5"/>
<accession>A0AA95L1X5</accession>
<evidence type="ECO:0000259" key="3">
    <source>
        <dbReference type="Pfam" id="PF04321"/>
    </source>
</evidence>
<dbReference type="SUPFAM" id="SSF51735">
    <property type="entry name" value="NAD(P)-binding Rossmann-fold domains"/>
    <property type="match status" value="1"/>
</dbReference>
<gene>
    <name evidence="4" type="primary">rfbD</name>
    <name evidence="4" type="ORF">QNH46_21815</name>
</gene>
<dbReference type="RefSeq" id="WP_283925983.1">
    <property type="nucleotide sequence ID" value="NZ_CP126084.1"/>
</dbReference>
<dbReference type="FunFam" id="3.40.50.720:FF:000159">
    <property type="entry name" value="dTDP-4-dehydrorhamnose reductase"/>
    <property type="match status" value="1"/>
</dbReference>
<comment type="pathway">
    <text evidence="2">Carbohydrate biosynthesis; dTDP-L-rhamnose biosynthesis.</text>
</comment>
<organism evidence="4 5">
    <name type="scientific">Paenibacillus woosongensis</name>
    <dbReference type="NCBI Taxonomy" id="307580"/>
    <lineage>
        <taxon>Bacteria</taxon>
        <taxon>Bacillati</taxon>
        <taxon>Bacillota</taxon>
        <taxon>Bacilli</taxon>
        <taxon>Bacillales</taxon>
        <taxon>Paenibacillaceae</taxon>
        <taxon>Paenibacillus</taxon>
    </lineage>
</organism>
<evidence type="ECO:0000256" key="2">
    <source>
        <dbReference type="RuleBase" id="RU364082"/>
    </source>
</evidence>
<proteinExistence type="inferred from homology"/>
<protein>
    <recommendedName>
        <fullName evidence="2">dTDP-4-dehydrorhamnose reductase</fullName>
        <ecNumber evidence="2">1.1.1.133</ecNumber>
    </recommendedName>
</protein>
<dbReference type="InterPro" id="IPR036291">
    <property type="entry name" value="NAD(P)-bd_dom_sf"/>
</dbReference>
<keyword evidence="2 4" id="KW-0560">Oxidoreductase</keyword>
<sequence length="297" mass="33231">MRVLVTGAGGQLGQDVLRVFQNAGHIVLPCDRETLDITDFDNCLERTEAFKPDVVIHCAAYTAVDQAESDVDTAYAVNASGTRNMVLAAQSVGAKFCYISTDYVFDGTAKAPYHEYDNTNPQSIYGKSKRAGEVLVQSLSSAFFIVRTSWVYGLHGHNFVKTMLKLGAEKPELKVVNDQKGSPTYTVDLAQFLLELAQTEKYGIYHASNTGECTWFEFAKAIFDEAERIFGQNYPVRVEPCTTEEFPRPAPRPRSSVMEHLAIRTNGLRDLRPWREGLQAFLRELGESDEDKSYSTR</sequence>
<dbReference type="PANTHER" id="PTHR10491">
    <property type="entry name" value="DTDP-4-DEHYDRORHAMNOSE REDUCTASE"/>
    <property type="match status" value="1"/>
</dbReference>
<dbReference type="Pfam" id="PF04321">
    <property type="entry name" value="RmlD_sub_bind"/>
    <property type="match status" value="1"/>
</dbReference>
<dbReference type="EMBL" id="CP126084">
    <property type="protein sequence ID" value="WHX48657.1"/>
    <property type="molecule type" value="Genomic_DNA"/>
</dbReference>
<evidence type="ECO:0000313" key="4">
    <source>
        <dbReference type="EMBL" id="WHX48657.1"/>
    </source>
</evidence>
<dbReference type="Gene3D" id="3.90.25.10">
    <property type="entry name" value="UDP-galactose 4-epimerase, domain 1"/>
    <property type="match status" value="1"/>
</dbReference>
<dbReference type="KEGG" id="pwn:QNH46_21815"/>
<feature type="domain" description="RmlD-like substrate binding" evidence="3">
    <location>
        <begin position="1"/>
        <end position="285"/>
    </location>
</feature>
<dbReference type="PANTHER" id="PTHR10491:SF4">
    <property type="entry name" value="METHIONINE ADENOSYLTRANSFERASE 2 SUBUNIT BETA"/>
    <property type="match status" value="1"/>
</dbReference>
<dbReference type="InterPro" id="IPR005913">
    <property type="entry name" value="dTDP_dehydrorham_reduct"/>
</dbReference>
<reference evidence="4" key="1">
    <citation type="submission" date="2023-05" db="EMBL/GenBank/DDBJ databases">
        <title>Comparative genomics of Bacillaceae isolates and their secondary metabolite potential.</title>
        <authorList>
            <person name="Song L."/>
            <person name="Nielsen L.J."/>
            <person name="Mohite O."/>
            <person name="Xu X."/>
            <person name="Weber T."/>
            <person name="Kovacs A.T."/>
        </authorList>
    </citation>
    <scope>NUCLEOTIDE SEQUENCE</scope>
    <source>
        <strain evidence="4">B2_4</strain>
    </source>
</reference>